<name>A0A081N191_9GAMM</name>
<dbReference type="GO" id="GO:0016787">
    <property type="term" value="F:hydrolase activity"/>
    <property type="evidence" value="ECO:0007669"/>
    <property type="project" value="UniProtKB-KW"/>
</dbReference>
<evidence type="ECO:0000313" key="2">
    <source>
        <dbReference type="EMBL" id="KEQ12214.1"/>
    </source>
</evidence>
<dbReference type="EMBL" id="JOKH01000010">
    <property type="protein sequence ID" value="KEQ12214.1"/>
    <property type="molecule type" value="Genomic_DNA"/>
</dbReference>
<dbReference type="Proteomes" id="UP000028073">
    <property type="component" value="Unassembled WGS sequence"/>
</dbReference>
<reference evidence="2 3" key="1">
    <citation type="submission" date="2014-06" db="EMBL/GenBank/DDBJ databases">
        <title>Whole Genome Sequences of Three Symbiotic Endozoicomonas Bacteria.</title>
        <authorList>
            <person name="Neave M.J."/>
            <person name="Apprill A."/>
            <person name="Voolstra C.R."/>
        </authorList>
    </citation>
    <scope>NUCLEOTIDE SEQUENCE [LARGE SCALE GENOMIC DNA]</scope>
    <source>
        <strain evidence="2 3">DSM 25634</strain>
    </source>
</reference>
<protein>
    <submittedName>
        <fullName evidence="2">Hydrolase</fullName>
    </submittedName>
</protein>
<comment type="caution">
    <text evidence="2">The sequence shown here is derived from an EMBL/GenBank/DDBJ whole genome shotgun (WGS) entry which is preliminary data.</text>
</comment>
<dbReference type="RefSeq" id="WP_201772805.1">
    <property type="nucleotide sequence ID" value="NZ_JOKH01000010.1"/>
</dbReference>
<proteinExistence type="predicted"/>
<keyword evidence="2" id="KW-0378">Hydrolase</keyword>
<feature type="domain" description="Cysteine-rich CPCC" evidence="1">
    <location>
        <begin position="6"/>
        <end position="81"/>
    </location>
</feature>
<keyword evidence="3" id="KW-1185">Reference proteome</keyword>
<sequence length="89" mass="10183">MNSKRYQCSCCNYLTLSSNSDSSFDICPVCYWENDCIQNENPDYEGGANDISLNQAKENYKKYGASDKRFLTYVRPPSEEEISIISAQK</sequence>
<organism evidence="2 3">
    <name type="scientific">Endozoicomonas numazuensis</name>
    <dbReference type="NCBI Taxonomy" id="1137799"/>
    <lineage>
        <taxon>Bacteria</taxon>
        <taxon>Pseudomonadati</taxon>
        <taxon>Pseudomonadota</taxon>
        <taxon>Gammaproteobacteria</taxon>
        <taxon>Oceanospirillales</taxon>
        <taxon>Endozoicomonadaceae</taxon>
        <taxon>Endozoicomonas</taxon>
    </lineage>
</organism>
<dbReference type="eggNOG" id="ENOG5032ZW6">
    <property type="taxonomic scope" value="Bacteria"/>
</dbReference>
<accession>A0A081N191</accession>
<evidence type="ECO:0000313" key="3">
    <source>
        <dbReference type="Proteomes" id="UP000028073"/>
    </source>
</evidence>
<dbReference type="AlphaFoldDB" id="A0A081N191"/>
<dbReference type="InterPro" id="IPR025983">
    <property type="entry name" value="Cys_rich_CPCC"/>
</dbReference>
<gene>
    <name evidence="2" type="ORF">GZ78_27660</name>
</gene>
<evidence type="ECO:0000259" key="1">
    <source>
        <dbReference type="Pfam" id="PF14206"/>
    </source>
</evidence>
<dbReference type="Pfam" id="PF14206">
    <property type="entry name" value="Cys_rich_CPCC"/>
    <property type="match status" value="1"/>
</dbReference>